<evidence type="ECO:0000256" key="2">
    <source>
        <dbReference type="ARBA" id="ARBA00022723"/>
    </source>
</evidence>
<evidence type="ECO:0000313" key="6">
    <source>
        <dbReference type="EMBL" id="MBP2418984.1"/>
    </source>
</evidence>
<reference evidence="6 7" key="1">
    <citation type="submission" date="2021-03" db="EMBL/GenBank/DDBJ databases">
        <title>Sequencing the genomes of 1000 actinobacteria strains.</title>
        <authorList>
            <person name="Klenk H.-P."/>
        </authorList>
    </citation>
    <scope>NUCLEOTIDE SEQUENCE [LARGE SCALE GENOMIC DNA]</scope>
    <source>
        <strain evidence="6 7">DSM 12936</strain>
    </source>
</reference>
<dbReference type="InterPro" id="IPR042216">
    <property type="entry name" value="MitoNEET_CISD"/>
</dbReference>
<keyword evidence="7" id="KW-1185">Reference proteome</keyword>
<gene>
    <name evidence="6" type="ORF">JOF54_003906</name>
</gene>
<dbReference type="InterPro" id="IPR018967">
    <property type="entry name" value="FeS-contain_CDGSH-typ"/>
</dbReference>
<dbReference type="Gene3D" id="3.40.5.90">
    <property type="entry name" value="CDGSH iron-sulfur domain, mitoNEET-type"/>
    <property type="match status" value="1"/>
</dbReference>
<comment type="caution">
    <text evidence="6">The sequence shown here is derived from an EMBL/GenBank/DDBJ whole genome shotgun (WGS) entry which is preliminary data.</text>
</comment>
<evidence type="ECO:0000256" key="4">
    <source>
        <dbReference type="ARBA" id="ARBA00023014"/>
    </source>
</evidence>
<evidence type="ECO:0000259" key="5">
    <source>
        <dbReference type="SMART" id="SM00704"/>
    </source>
</evidence>
<keyword evidence="1" id="KW-0001">2Fe-2S</keyword>
<dbReference type="SMART" id="SM00704">
    <property type="entry name" value="ZnF_CDGSH"/>
    <property type="match status" value="1"/>
</dbReference>
<accession>A0ABS4ZD85</accession>
<keyword evidence="4" id="KW-0411">Iron-sulfur</keyword>
<proteinExistence type="predicted"/>
<protein>
    <submittedName>
        <fullName evidence="6">CDGSH-type Zn-finger protein</fullName>
    </submittedName>
</protein>
<sequence length="86" mass="9283">MAPTPSDPGPARDAQITIYPDGPMLLRGDVEVVGADGEPLPRRRRTIALCRCGSSGMMPLCDGTHKLVWKPGRDNARRRAVAADED</sequence>
<name>A0ABS4ZD85_9ACTN</name>
<keyword evidence="3" id="KW-0408">Iron</keyword>
<evidence type="ECO:0000256" key="1">
    <source>
        <dbReference type="ARBA" id="ARBA00022714"/>
    </source>
</evidence>
<dbReference type="Pfam" id="PF09360">
    <property type="entry name" value="zf-CDGSH"/>
    <property type="match status" value="1"/>
</dbReference>
<keyword evidence="2" id="KW-0479">Metal-binding</keyword>
<evidence type="ECO:0000313" key="7">
    <source>
        <dbReference type="Proteomes" id="UP000758168"/>
    </source>
</evidence>
<dbReference type="RefSeq" id="WP_307804408.1">
    <property type="nucleotide sequence ID" value="NZ_BAAAMH010000011.1"/>
</dbReference>
<dbReference type="Proteomes" id="UP000758168">
    <property type="component" value="Unassembled WGS sequence"/>
</dbReference>
<feature type="domain" description="Iron-binding zinc finger CDGSH type" evidence="5">
    <location>
        <begin position="33"/>
        <end position="71"/>
    </location>
</feature>
<organism evidence="6 7">
    <name type="scientific">Microlunatus capsulatus</name>
    <dbReference type="NCBI Taxonomy" id="99117"/>
    <lineage>
        <taxon>Bacteria</taxon>
        <taxon>Bacillati</taxon>
        <taxon>Actinomycetota</taxon>
        <taxon>Actinomycetes</taxon>
        <taxon>Propionibacteriales</taxon>
        <taxon>Propionibacteriaceae</taxon>
        <taxon>Microlunatus</taxon>
    </lineage>
</organism>
<dbReference type="EMBL" id="JAGIOB010000001">
    <property type="protein sequence ID" value="MBP2418984.1"/>
    <property type="molecule type" value="Genomic_DNA"/>
</dbReference>
<evidence type="ECO:0000256" key="3">
    <source>
        <dbReference type="ARBA" id="ARBA00023004"/>
    </source>
</evidence>